<protein>
    <submittedName>
        <fullName evidence="2">Uncharacterized protein</fullName>
    </submittedName>
</protein>
<dbReference type="AlphaFoldDB" id="A0A4Y3PLH2"/>
<dbReference type="EMBL" id="BJMH01000015">
    <property type="protein sequence ID" value="GEB33685.1"/>
    <property type="molecule type" value="Genomic_DNA"/>
</dbReference>
<name>A0A4Y3PLH2_BREPA</name>
<gene>
    <name evidence="2" type="ORF">BPA01_32650</name>
</gene>
<feature type="coiled-coil region" evidence="1">
    <location>
        <begin position="26"/>
        <end position="53"/>
    </location>
</feature>
<reference evidence="2 3" key="1">
    <citation type="submission" date="2019-06" db="EMBL/GenBank/DDBJ databases">
        <title>Whole genome shotgun sequence of Brevibacillus parabrevis NBRC 12334.</title>
        <authorList>
            <person name="Hosoyama A."/>
            <person name="Uohara A."/>
            <person name="Ohji S."/>
            <person name="Ichikawa N."/>
        </authorList>
    </citation>
    <scope>NUCLEOTIDE SEQUENCE [LARGE SCALE GENOMIC DNA]</scope>
    <source>
        <strain evidence="2 3">NBRC 12334</strain>
    </source>
</reference>
<organism evidence="2 3">
    <name type="scientific">Brevibacillus parabrevis</name>
    <dbReference type="NCBI Taxonomy" id="54914"/>
    <lineage>
        <taxon>Bacteria</taxon>
        <taxon>Bacillati</taxon>
        <taxon>Bacillota</taxon>
        <taxon>Bacilli</taxon>
        <taxon>Bacillales</taxon>
        <taxon>Paenibacillaceae</taxon>
        <taxon>Brevibacillus</taxon>
    </lineage>
</organism>
<sequence>MEVLLLTGIMIIGLVLVFASFFTKVFNKNNNSSNDLQSQINQLKKEIAYLKKEEK</sequence>
<proteinExistence type="predicted"/>
<dbReference type="RefSeq" id="WP_122962435.1">
    <property type="nucleotide sequence ID" value="NZ_BJMH01000015.1"/>
</dbReference>
<evidence type="ECO:0000313" key="3">
    <source>
        <dbReference type="Proteomes" id="UP000316882"/>
    </source>
</evidence>
<comment type="caution">
    <text evidence="2">The sequence shown here is derived from an EMBL/GenBank/DDBJ whole genome shotgun (WGS) entry which is preliminary data.</text>
</comment>
<accession>A0A4Y3PLH2</accession>
<keyword evidence="3" id="KW-1185">Reference proteome</keyword>
<keyword evidence="1" id="KW-0175">Coiled coil</keyword>
<dbReference type="Proteomes" id="UP000316882">
    <property type="component" value="Unassembled WGS sequence"/>
</dbReference>
<evidence type="ECO:0000256" key="1">
    <source>
        <dbReference type="SAM" id="Coils"/>
    </source>
</evidence>
<evidence type="ECO:0000313" key="2">
    <source>
        <dbReference type="EMBL" id="GEB33685.1"/>
    </source>
</evidence>